<sequence>MLLFIESIRWSKRITKKDRVDEKRREMEQMEDGDGWSRWKTERGGRSSQMSLKDRVDGERRRME</sequence>
<reference evidence="2" key="3">
    <citation type="submission" date="2023-05" db="EMBL/GenBank/DDBJ databases">
        <authorList>
            <person name="Smith C.H."/>
        </authorList>
    </citation>
    <scope>NUCLEOTIDE SEQUENCE</scope>
    <source>
        <strain evidence="2">CHS0354</strain>
        <tissue evidence="2">Mantle</tissue>
    </source>
</reference>
<proteinExistence type="predicted"/>
<feature type="region of interest" description="Disordered" evidence="1">
    <location>
        <begin position="17"/>
        <end position="64"/>
    </location>
</feature>
<evidence type="ECO:0000256" key="1">
    <source>
        <dbReference type="SAM" id="MobiDB-lite"/>
    </source>
</evidence>
<dbReference type="Proteomes" id="UP001195483">
    <property type="component" value="Unassembled WGS sequence"/>
</dbReference>
<reference evidence="2" key="1">
    <citation type="journal article" date="2021" name="Genome Biol. Evol.">
        <title>A High-Quality Reference Genome for a Parasitic Bivalve with Doubly Uniparental Inheritance (Bivalvia: Unionida).</title>
        <authorList>
            <person name="Smith C.H."/>
        </authorList>
    </citation>
    <scope>NUCLEOTIDE SEQUENCE</scope>
    <source>
        <strain evidence="2">CHS0354</strain>
    </source>
</reference>
<dbReference type="AlphaFoldDB" id="A0AAE0TAD4"/>
<comment type="caution">
    <text evidence="2">The sequence shown here is derived from an EMBL/GenBank/DDBJ whole genome shotgun (WGS) entry which is preliminary data.</text>
</comment>
<dbReference type="EMBL" id="JAEAOA010000675">
    <property type="protein sequence ID" value="KAK3606143.1"/>
    <property type="molecule type" value="Genomic_DNA"/>
</dbReference>
<reference evidence="2" key="2">
    <citation type="journal article" date="2021" name="Genome Biol. Evol.">
        <title>Developing a high-quality reference genome for a parasitic bivalve with doubly uniparental inheritance (Bivalvia: Unionida).</title>
        <authorList>
            <person name="Smith C.H."/>
        </authorList>
    </citation>
    <scope>NUCLEOTIDE SEQUENCE</scope>
    <source>
        <strain evidence="2">CHS0354</strain>
        <tissue evidence="2">Mantle</tissue>
    </source>
</reference>
<feature type="compositionally biased region" description="Basic and acidic residues" evidence="1">
    <location>
        <begin position="35"/>
        <end position="45"/>
    </location>
</feature>
<feature type="compositionally biased region" description="Basic and acidic residues" evidence="1">
    <location>
        <begin position="17"/>
        <end position="28"/>
    </location>
</feature>
<organism evidence="2 3">
    <name type="scientific">Potamilus streckersoni</name>
    <dbReference type="NCBI Taxonomy" id="2493646"/>
    <lineage>
        <taxon>Eukaryota</taxon>
        <taxon>Metazoa</taxon>
        <taxon>Spiralia</taxon>
        <taxon>Lophotrochozoa</taxon>
        <taxon>Mollusca</taxon>
        <taxon>Bivalvia</taxon>
        <taxon>Autobranchia</taxon>
        <taxon>Heteroconchia</taxon>
        <taxon>Palaeoheterodonta</taxon>
        <taxon>Unionida</taxon>
        <taxon>Unionoidea</taxon>
        <taxon>Unionidae</taxon>
        <taxon>Ambleminae</taxon>
        <taxon>Lampsilini</taxon>
        <taxon>Potamilus</taxon>
    </lineage>
</organism>
<gene>
    <name evidence="2" type="ORF">CHS0354_010773</name>
</gene>
<name>A0AAE0TAD4_9BIVA</name>
<evidence type="ECO:0000313" key="2">
    <source>
        <dbReference type="EMBL" id="KAK3606143.1"/>
    </source>
</evidence>
<evidence type="ECO:0000313" key="3">
    <source>
        <dbReference type="Proteomes" id="UP001195483"/>
    </source>
</evidence>
<feature type="compositionally biased region" description="Basic and acidic residues" evidence="1">
    <location>
        <begin position="52"/>
        <end position="64"/>
    </location>
</feature>
<accession>A0AAE0TAD4</accession>
<keyword evidence="3" id="KW-1185">Reference proteome</keyword>
<protein>
    <submittedName>
        <fullName evidence="2">Uncharacterized protein</fullName>
    </submittedName>
</protein>